<accession>A0A6P8IE23</accession>
<sequence>MPPKKSNRRVVVFRSEDDSQVDQTVPTPPSTPPPAAEPAPAPAPQFNRFNIDDPYDSDDPVVVTARQAYINSPDSDTESGPSAPKRKREDVEQEEREVGQDDPEAITVEDSQDETLVKKTTSLSQKAKPTLQEEEDAKWYTHPKTHKRYLIHSPDTPKEIADDINRGIGKVMVTNHGILRRMSYLHAWNTYTFGMVNPNNGPHIHSGDSSLIEAYAQWKIKVSKDALRTYEQKEEQRKVEEHKQQRKKYMEESRDRWMASNGHACVCSFNTCTCKCHEYPTY</sequence>
<gene>
    <name evidence="3" type="primary">LOC116299430</name>
</gene>
<proteinExistence type="predicted"/>
<protein>
    <submittedName>
        <fullName evidence="3">Uncharacterized protein LOC116299430</fullName>
    </submittedName>
</protein>
<evidence type="ECO:0000313" key="2">
    <source>
        <dbReference type="Proteomes" id="UP000515163"/>
    </source>
</evidence>
<feature type="region of interest" description="Disordered" evidence="1">
    <location>
        <begin position="1"/>
        <end position="130"/>
    </location>
</feature>
<dbReference type="AlphaFoldDB" id="A0A6P8IE23"/>
<organism evidence="2 3">
    <name type="scientific">Actinia tenebrosa</name>
    <name type="common">Australian red waratah sea anemone</name>
    <dbReference type="NCBI Taxonomy" id="6105"/>
    <lineage>
        <taxon>Eukaryota</taxon>
        <taxon>Metazoa</taxon>
        <taxon>Cnidaria</taxon>
        <taxon>Anthozoa</taxon>
        <taxon>Hexacorallia</taxon>
        <taxon>Actiniaria</taxon>
        <taxon>Actiniidae</taxon>
        <taxon>Actinia</taxon>
    </lineage>
</organism>
<evidence type="ECO:0000313" key="3">
    <source>
        <dbReference type="RefSeq" id="XP_031563950.1"/>
    </source>
</evidence>
<dbReference type="KEGG" id="aten:116299430"/>
<dbReference type="InParanoid" id="A0A6P8IE23"/>
<feature type="compositionally biased region" description="Polar residues" evidence="1">
    <location>
        <begin position="118"/>
        <end position="127"/>
    </location>
</feature>
<dbReference type="RefSeq" id="XP_031563950.1">
    <property type="nucleotide sequence ID" value="XM_031708090.1"/>
</dbReference>
<feature type="compositionally biased region" description="Polar residues" evidence="1">
    <location>
        <begin position="69"/>
        <end position="80"/>
    </location>
</feature>
<feature type="compositionally biased region" description="Acidic residues" evidence="1">
    <location>
        <begin position="91"/>
        <end position="104"/>
    </location>
</feature>
<feature type="compositionally biased region" description="Pro residues" evidence="1">
    <location>
        <begin position="26"/>
        <end position="43"/>
    </location>
</feature>
<dbReference type="GeneID" id="116299430"/>
<dbReference type="Proteomes" id="UP000515163">
    <property type="component" value="Unplaced"/>
</dbReference>
<reference evidence="3" key="1">
    <citation type="submission" date="2025-08" db="UniProtKB">
        <authorList>
            <consortium name="RefSeq"/>
        </authorList>
    </citation>
    <scope>IDENTIFICATION</scope>
    <source>
        <tissue evidence="3">Tentacle</tissue>
    </source>
</reference>
<dbReference type="OrthoDB" id="10404917at2759"/>
<name>A0A6P8IE23_ACTTE</name>
<evidence type="ECO:0000256" key="1">
    <source>
        <dbReference type="SAM" id="MobiDB-lite"/>
    </source>
</evidence>
<keyword evidence="2" id="KW-1185">Reference proteome</keyword>